<dbReference type="InterPro" id="IPR013762">
    <property type="entry name" value="Integrase-like_cat_sf"/>
</dbReference>
<accession>A0A9D1KB66</accession>
<gene>
    <name evidence="7" type="ORF">IAB59_00075</name>
</gene>
<keyword evidence="3" id="KW-0233">DNA recombination</keyword>
<dbReference type="PANTHER" id="PTHR30349:SF41">
    <property type="entry name" value="INTEGRASE_RECOMBINASE PROTEIN MJ0367-RELATED"/>
    <property type="match status" value="1"/>
</dbReference>
<evidence type="ECO:0000256" key="2">
    <source>
        <dbReference type="ARBA" id="ARBA00023125"/>
    </source>
</evidence>
<dbReference type="GO" id="GO:0015074">
    <property type="term" value="P:DNA integration"/>
    <property type="evidence" value="ECO:0007669"/>
    <property type="project" value="InterPro"/>
</dbReference>
<protein>
    <submittedName>
        <fullName evidence="7">Tyrosine-type recombinase/integrase</fullName>
    </submittedName>
</protein>
<evidence type="ECO:0000259" key="5">
    <source>
        <dbReference type="PROSITE" id="PS51898"/>
    </source>
</evidence>
<dbReference type="InterPro" id="IPR044068">
    <property type="entry name" value="CB"/>
</dbReference>
<dbReference type="AlphaFoldDB" id="A0A9D1KB66"/>
<dbReference type="Gene3D" id="1.10.443.10">
    <property type="entry name" value="Intergrase catalytic core"/>
    <property type="match status" value="1"/>
</dbReference>
<dbReference type="InterPro" id="IPR010998">
    <property type="entry name" value="Integrase_recombinase_N"/>
</dbReference>
<evidence type="ECO:0000256" key="1">
    <source>
        <dbReference type="ARBA" id="ARBA00008857"/>
    </source>
</evidence>
<dbReference type="SUPFAM" id="SSF56349">
    <property type="entry name" value="DNA breaking-rejoining enzymes"/>
    <property type="match status" value="1"/>
</dbReference>
<comment type="caution">
    <text evidence="7">The sequence shown here is derived from an EMBL/GenBank/DDBJ whole genome shotgun (WGS) entry which is preliminary data.</text>
</comment>
<evidence type="ECO:0000259" key="6">
    <source>
        <dbReference type="PROSITE" id="PS51900"/>
    </source>
</evidence>
<feature type="domain" description="Core-binding (CB)" evidence="6">
    <location>
        <begin position="70"/>
        <end position="148"/>
    </location>
</feature>
<proteinExistence type="inferred from homology"/>
<evidence type="ECO:0000313" key="7">
    <source>
        <dbReference type="EMBL" id="HIT36866.1"/>
    </source>
</evidence>
<evidence type="ECO:0000256" key="3">
    <source>
        <dbReference type="ARBA" id="ARBA00023172"/>
    </source>
</evidence>
<comment type="similarity">
    <text evidence="1">Belongs to the 'phage' integrase family.</text>
</comment>
<dbReference type="PROSITE" id="PS51900">
    <property type="entry name" value="CB"/>
    <property type="match status" value="1"/>
</dbReference>
<dbReference type="InterPro" id="IPR050090">
    <property type="entry name" value="Tyrosine_recombinase_XerCD"/>
</dbReference>
<dbReference type="Proteomes" id="UP000886833">
    <property type="component" value="Unassembled WGS sequence"/>
</dbReference>
<dbReference type="Pfam" id="PF00589">
    <property type="entry name" value="Phage_integrase"/>
    <property type="match status" value="1"/>
</dbReference>
<keyword evidence="2 4" id="KW-0238">DNA-binding</keyword>
<dbReference type="InterPro" id="IPR011010">
    <property type="entry name" value="DNA_brk_join_enz"/>
</dbReference>
<organism evidence="7 8">
    <name type="scientific">Candidatus Onthousia faecipullorum</name>
    <dbReference type="NCBI Taxonomy" id="2840887"/>
    <lineage>
        <taxon>Bacteria</taxon>
        <taxon>Bacillati</taxon>
        <taxon>Bacillota</taxon>
        <taxon>Bacilli</taxon>
        <taxon>Candidatus Onthousia</taxon>
    </lineage>
</organism>
<dbReference type="PANTHER" id="PTHR30349">
    <property type="entry name" value="PHAGE INTEGRASE-RELATED"/>
    <property type="match status" value="1"/>
</dbReference>
<reference evidence="7" key="1">
    <citation type="submission" date="2020-10" db="EMBL/GenBank/DDBJ databases">
        <authorList>
            <person name="Gilroy R."/>
        </authorList>
    </citation>
    <scope>NUCLEOTIDE SEQUENCE</scope>
    <source>
        <strain evidence="7">CHK195-26880</strain>
    </source>
</reference>
<evidence type="ECO:0000256" key="4">
    <source>
        <dbReference type="PROSITE-ProRule" id="PRU01248"/>
    </source>
</evidence>
<dbReference type="GO" id="GO:0006310">
    <property type="term" value="P:DNA recombination"/>
    <property type="evidence" value="ECO:0007669"/>
    <property type="project" value="UniProtKB-KW"/>
</dbReference>
<dbReference type="InterPro" id="IPR002104">
    <property type="entry name" value="Integrase_catalytic"/>
</dbReference>
<dbReference type="GO" id="GO:0003677">
    <property type="term" value="F:DNA binding"/>
    <property type="evidence" value="ECO:0007669"/>
    <property type="project" value="UniProtKB-UniRule"/>
</dbReference>
<dbReference type="Gene3D" id="1.10.150.130">
    <property type="match status" value="1"/>
</dbReference>
<feature type="domain" description="Tyr recombinase" evidence="5">
    <location>
        <begin position="171"/>
        <end position="329"/>
    </location>
</feature>
<evidence type="ECO:0000313" key="8">
    <source>
        <dbReference type="Proteomes" id="UP000886833"/>
    </source>
</evidence>
<sequence>MKNPNGYGTVSIIDRKSRRRKPYRVQVFVDWTDEGKPIKKTIGYARTRAEGKQMLARYHDELFDLDLVGVSFEYLFNLWYKYKEKAGMAENTLKLYKNYYKHYKHLENKAFEDITSRDLQDIVDNANCTSEYCGKIINMYNQMYEYAKGINIKLKNKASLLVILPKKVESDKHKPFTDEEIEKLWNNRNDVVDEILVDIYTGVRPGELLVISEVHEDYFVTGLKTESGKNRVVPLNDKIKDIFHDLINNRRFERYSSQDSLYQIWKRELKELDMSNHTPYDCRHTFATLMARVKADEHSIKLIMGHRISDLTKRVYTHKLIEELTREVNKI</sequence>
<name>A0A9D1KB66_9FIRM</name>
<dbReference type="PROSITE" id="PS51898">
    <property type="entry name" value="TYR_RECOMBINASE"/>
    <property type="match status" value="1"/>
</dbReference>
<dbReference type="EMBL" id="DVKQ01000002">
    <property type="protein sequence ID" value="HIT36866.1"/>
    <property type="molecule type" value="Genomic_DNA"/>
</dbReference>
<reference evidence="7" key="2">
    <citation type="journal article" date="2021" name="PeerJ">
        <title>Extensive microbial diversity within the chicken gut microbiome revealed by metagenomics and culture.</title>
        <authorList>
            <person name="Gilroy R."/>
            <person name="Ravi A."/>
            <person name="Getino M."/>
            <person name="Pursley I."/>
            <person name="Horton D.L."/>
            <person name="Alikhan N.F."/>
            <person name="Baker D."/>
            <person name="Gharbi K."/>
            <person name="Hall N."/>
            <person name="Watson M."/>
            <person name="Adriaenssens E.M."/>
            <person name="Foster-Nyarko E."/>
            <person name="Jarju S."/>
            <person name="Secka A."/>
            <person name="Antonio M."/>
            <person name="Oren A."/>
            <person name="Chaudhuri R.R."/>
            <person name="La Ragione R."/>
            <person name="Hildebrand F."/>
            <person name="Pallen M.J."/>
        </authorList>
    </citation>
    <scope>NUCLEOTIDE SEQUENCE</scope>
    <source>
        <strain evidence="7">CHK195-26880</strain>
    </source>
</reference>